<accession>A0ABV9BVK9</accession>
<feature type="region of interest" description="Disordered" evidence="1">
    <location>
        <begin position="20"/>
        <end position="78"/>
    </location>
</feature>
<evidence type="ECO:0000256" key="1">
    <source>
        <dbReference type="SAM" id="MobiDB-lite"/>
    </source>
</evidence>
<dbReference type="Proteomes" id="UP001595990">
    <property type="component" value="Unassembled WGS sequence"/>
</dbReference>
<name>A0ABV9BVK9_9ACTN</name>
<protein>
    <submittedName>
        <fullName evidence="2">Uncharacterized protein</fullName>
    </submittedName>
</protein>
<organism evidence="2 3">
    <name type="scientific">Streptomyces ehimensis</name>
    <dbReference type="NCBI Taxonomy" id="68195"/>
    <lineage>
        <taxon>Bacteria</taxon>
        <taxon>Bacillati</taxon>
        <taxon>Actinomycetota</taxon>
        <taxon>Actinomycetes</taxon>
        <taxon>Kitasatosporales</taxon>
        <taxon>Streptomycetaceae</taxon>
        <taxon>Streptomyces</taxon>
    </lineage>
</organism>
<reference evidence="3" key="1">
    <citation type="journal article" date="2019" name="Int. J. Syst. Evol. Microbiol.">
        <title>The Global Catalogue of Microorganisms (GCM) 10K type strain sequencing project: providing services to taxonomists for standard genome sequencing and annotation.</title>
        <authorList>
            <consortium name="The Broad Institute Genomics Platform"/>
            <consortium name="The Broad Institute Genome Sequencing Center for Infectious Disease"/>
            <person name="Wu L."/>
            <person name="Ma J."/>
        </authorList>
    </citation>
    <scope>NUCLEOTIDE SEQUENCE [LARGE SCALE GENOMIC DNA]</scope>
    <source>
        <strain evidence="3">CECT 8064</strain>
    </source>
</reference>
<comment type="caution">
    <text evidence="2">The sequence shown here is derived from an EMBL/GenBank/DDBJ whole genome shotgun (WGS) entry which is preliminary data.</text>
</comment>
<evidence type="ECO:0000313" key="2">
    <source>
        <dbReference type="EMBL" id="MFC4517700.1"/>
    </source>
</evidence>
<gene>
    <name evidence="2" type="ORF">ACFPEN_32915</name>
</gene>
<proteinExistence type="predicted"/>
<dbReference type="EMBL" id="JBHSFS010000024">
    <property type="protein sequence ID" value="MFC4517700.1"/>
    <property type="molecule type" value="Genomic_DNA"/>
</dbReference>
<dbReference type="RefSeq" id="WP_417924209.1">
    <property type="nucleotide sequence ID" value="NZ_JBHSFS010000024.1"/>
</dbReference>
<sequence length="92" mass="9857">MADFFWELPALDPFIADFEGSATARGNHPHPARVFPTSPTDSPGRRSGRRHYSGAEVPPAADGTDGTEGFGTGFGTGFGIRITTRERMTCGR</sequence>
<keyword evidence="3" id="KW-1185">Reference proteome</keyword>
<evidence type="ECO:0000313" key="3">
    <source>
        <dbReference type="Proteomes" id="UP001595990"/>
    </source>
</evidence>
<feature type="compositionally biased region" description="Gly residues" evidence="1">
    <location>
        <begin position="66"/>
        <end position="78"/>
    </location>
</feature>